<proteinExistence type="predicted"/>
<reference evidence="3" key="1">
    <citation type="submission" date="2016-06" db="EMBL/GenBank/DDBJ databases">
        <title>Parallel loss of symbiosis genes in relatives of nitrogen-fixing non-legume Parasponia.</title>
        <authorList>
            <person name="Van Velzen R."/>
            <person name="Holmer R."/>
            <person name="Bu F."/>
            <person name="Rutten L."/>
            <person name="Van Zeijl A."/>
            <person name="Liu W."/>
            <person name="Santuari L."/>
            <person name="Cao Q."/>
            <person name="Sharma T."/>
            <person name="Shen D."/>
            <person name="Roswanjaya Y."/>
            <person name="Wardhani T."/>
            <person name="Kalhor M.S."/>
            <person name="Jansen J."/>
            <person name="Van den Hoogen J."/>
            <person name="Gungor B."/>
            <person name="Hartog M."/>
            <person name="Hontelez J."/>
            <person name="Verver J."/>
            <person name="Yang W.-C."/>
            <person name="Schijlen E."/>
            <person name="Repin R."/>
            <person name="Schilthuizen M."/>
            <person name="Schranz E."/>
            <person name="Heidstra R."/>
            <person name="Miyata K."/>
            <person name="Fedorova E."/>
            <person name="Kohlen W."/>
            <person name="Bisseling T."/>
            <person name="Smit S."/>
            <person name="Geurts R."/>
        </authorList>
    </citation>
    <scope>NUCLEOTIDE SEQUENCE [LARGE SCALE GENOMIC DNA]</scope>
    <source>
        <strain evidence="3">cv. WU1-14</strain>
    </source>
</reference>
<keyword evidence="3" id="KW-1185">Reference proteome</keyword>
<dbReference type="AlphaFoldDB" id="A0A2P5A4Y6"/>
<dbReference type="EMBL" id="JXTB01000982">
    <property type="protein sequence ID" value="PON31592.1"/>
    <property type="molecule type" value="Genomic_DNA"/>
</dbReference>
<organism evidence="2 3">
    <name type="scientific">Parasponia andersonii</name>
    <name type="common">Sponia andersonii</name>
    <dbReference type="NCBI Taxonomy" id="3476"/>
    <lineage>
        <taxon>Eukaryota</taxon>
        <taxon>Viridiplantae</taxon>
        <taxon>Streptophyta</taxon>
        <taxon>Embryophyta</taxon>
        <taxon>Tracheophyta</taxon>
        <taxon>Spermatophyta</taxon>
        <taxon>Magnoliopsida</taxon>
        <taxon>eudicotyledons</taxon>
        <taxon>Gunneridae</taxon>
        <taxon>Pentapetalae</taxon>
        <taxon>rosids</taxon>
        <taxon>fabids</taxon>
        <taxon>Rosales</taxon>
        <taxon>Cannabaceae</taxon>
        <taxon>Parasponia</taxon>
    </lineage>
</organism>
<comment type="caution">
    <text evidence="2">The sequence shown here is derived from an EMBL/GenBank/DDBJ whole genome shotgun (WGS) entry which is preliminary data.</text>
</comment>
<gene>
    <name evidence="2" type="ORF">PanWU01x14_368640</name>
</gene>
<feature type="region of interest" description="Disordered" evidence="1">
    <location>
        <begin position="1"/>
        <end position="55"/>
    </location>
</feature>
<evidence type="ECO:0000313" key="2">
    <source>
        <dbReference type="EMBL" id="PON31592.1"/>
    </source>
</evidence>
<feature type="compositionally biased region" description="Basic and acidic residues" evidence="1">
    <location>
        <begin position="43"/>
        <end position="55"/>
    </location>
</feature>
<feature type="compositionally biased region" description="Basic and acidic residues" evidence="1">
    <location>
        <begin position="77"/>
        <end position="86"/>
    </location>
</feature>
<sequence>MTSNGTIKNDNKKHTSRRQRKLLGSVTQSGTKAGPNACRLGRSKQEGRDGPRGRLRLKDEVAEVHRDNARLERLLASEAKSGRREDFDNEVQQEYRGQLPREVPAPSRLQMQRE</sequence>
<protein>
    <submittedName>
        <fullName evidence="2">Uncharacterized protein</fullName>
    </submittedName>
</protein>
<name>A0A2P5A4Y6_PARAD</name>
<feature type="region of interest" description="Disordered" evidence="1">
    <location>
        <begin position="77"/>
        <end position="114"/>
    </location>
</feature>
<evidence type="ECO:0000256" key="1">
    <source>
        <dbReference type="SAM" id="MobiDB-lite"/>
    </source>
</evidence>
<dbReference type="Proteomes" id="UP000237105">
    <property type="component" value="Unassembled WGS sequence"/>
</dbReference>
<evidence type="ECO:0000313" key="3">
    <source>
        <dbReference type="Proteomes" id="UP000237105"/>
    </source>
</evidence>
<accession>A0A2P5A4Y6</accession>